<dbReference type="InterPro" id="IPR029063">
    <property type="entry name" value="SAM-dependent_MTases_sf"/>
</dbReference>
<organism evidence="2 3">
    <name type="scientific">Ceratopteris richardii</name>
    <name type="common">Triangle waterfern</name>
    <dbReference type="NCBI Taxonomy" id="49495"/>
    <lineage>
        <taxon>Eukaryota</taxon>
        <taxon>Viridiplantae</taxon>
        <taxon>Streptophyta</taxon>
        <taxon>Embryophyta</taxon>
        <taxon>Tracheophyta</taxon>
        <taxon>Polypodiopsida</taxon>
        <taxon>Polypodiidae</taxon>
        <taxon>Polypodiales</taxon>
        <taxon>Pteridineae</taxon>
        <taxon>Pteridaceae</taxon>
        <taxon>Parkerioideae</taxon>
        <taxon>Ceratopteris</taxon>
    </lineage>
</organism>
<dbReference type="EMBL" id="CM035429">
    <property type="protein sequence ID" value="KAH7299354.1"/>
    <property type="molecule type" value="Genomic_DNA"/>
</dbReference>
<dbReference type="Gene3D" id="3.40.50.150">
    <property type="entry name" value="Vaccinia Virus protein VP39"/>
    <property type="match status" value="1"/>
</dbReference>
<dbReference type="InterPro" id="IPR013216">
    <property type="entry name" value="Methyltransf_11"/>
</dbReference>
<proteinExistence type="predicted"/>
<sequence length="186" mass="20885">MEKTEYLMCMFLHECLYTVGCFCADTSEYRNPLLVFLVAIRAGVPVDVKVRAINFLSLPSNSLDAVVSTYCLSNLKEEEIKVALREAVRLLKPGKPLIFVENVKANGEFVASCQILFQKAIRFFGVQSVPPKEIAKVLEEVQGLEKLSYETVFDYQDPHIVGIAVKQMETTESRSKKRGNKKTASV</sequence>
<accession>A0A8T2RUC8</accession>
<evidence type="ECO:0000313" key="2">
    <source>
        <dbReference type="EMBL" id="KAH7299354.1"/>
    </source>
</evidence>
<dbReference type="InterPro" id="IPR052356">
    <property type="entry name" value="Thiol_S-MT"/>
</dbReference>
<dbReference type="PANTHER" id="PTHR45036:SF1">
    <property type="entry name" value="METHYLTRANSFERASE LIKE 7A"/>
    <property type="match status" value="1"/>
</dbReference>
<dbReference type="OrthoDB" id="416496at2759"/>
<reference evidence="2" key="1">
    <citation type="submission" date="2021-08" db="EMBL/GenBank/DDBJ databases">
        <title>WGS assembly of Ceratopteris richardii.</title>
        <authorList>
            <person name="Marchant D.B."/>
            <person name="Chen G."/>
            <person name="Jenkins J."/>
            <person name="Shu S."/>
            <person name="Leebens-Mack J."/>
            <person name="Grimwood J."/>
            <person name="Schmutz J."/>
            <person name="Soltis P."/>
            <person name="Soltis D."/>
            <person name="Chen Z.-H."/>
        </authorList>
    </citation>
    <scope>NUCLEOTIDE SEQUENCE</scope>
    <source>
        <strain evidence="2">Whitten #5841</strain>
        <tissue evidence="2">Leaf</tissue>
    </source>
</reference>
<evidence type="ECO:0000259" key="1">
    <source>
        <dbReference type="Pfam" id="PF08241"/>
    </source>
</evidence>
<comment type="caution">
    <text evidence="2">The sequence shown here is derived from an EMBL/GenBank/DDBJ whole genome shotgun (WGS) entry which is preliminary data.</text>
</comment>
<dbReference type="SUPFAM" id="SSF53335">
    <property type="entry name" value="S-adenosyl-L-methionine-dependent methyltransferases"/>
    <property type="match status" value="1"/>
</dbReference>
<dbReference type="PANTHER" id="PTHR45036">
    <property type="entry name" value="METHYLTRANSFERASE LIKE 7B"/>
    <property type="match status" value="1"/>
</dbReference>
<feature type="domain" description="Methyltransferase type 11" evidence="1">
    <location>
        <begin position="46"/>
        <end position="98"/>
    </location>
</feature>
<dbReference type="GO" id="GO:0008757">
    <property type="term" value="F:S-adenosylmethionine-dependent methyltransferase activity"/>
    <property type="evidence" value="ECO:0007669"/>
    <property type="project" value="InterPro"/>
</dbReference>
<gene>
    <name evidence="2" type="ORF">KP509_24G007200</name>
</gene>
<name>A0A8T2RUC8_CERRI</name>
<dbReference type="Pfam" id="PF08241">
    <property type="entry name" value="Methyltransf_11"/>
    <property type="match status" value="1"/>
</dbReference>
<protein>
    <recommendedName>
        <fullName evidence="1">Methyltransferase type 11 domain-containing protein</fullName>
    </recommendedName>
</protein>
<evidence type="ECO:0000313" key="3">
    <source>
        <dbReference type="Proteomes" id="UP000825935"/>
    </source>
</evidence>
<dbReference type="Proteomes" id="UP000825935">
    <property type="component" value="Chromosome 24"/>
</dbReference>
<dbReference type="AlphaFoldDB" id="A0A8T2RUC8"/>
<keyword evidence="3" id="KW-1185">Reference proteome</keyword>